<dbReference type="STRING" id="380248.SAMN05216251_102223"/>
<organism evidence="3 4">
    <name type="scientific">Actinacidiphila alni</name>
    <dbReference type="NCBI Taxonomy" id="380248"/>
    <lineage>
        <taxon>Bacteria</taxon>
        <taxon>Bacillati</taxon>
        <taxon>Actinomycetota</taxon>
        <taxon>Actinomycetes</taxon>
        <taxon>Kitasatosporales</taxon>
        <taxon>Streptomycetaceae</taxon>
        <taxon>Actinacidiphila</taxon>
    </lineage>
</organism>
<evidence type="ECO:0000256" key="1">
    <source>
        <dbReference type="SAM" id="MobiDB-lite"/>
    </source>
</evidence>
<accession>A0A1I1YWR2</accession>
<dbReference type="OrthoDB" id="3870305at2"/>
<keyword evidence="2" id="KW-0472">Membrane</keyword>
<evidence type="ECO:0000313" key="4">
    <source>
        <dbReference type="Proteomes" id="UP000199323"/>
    </source>
</evidence>
<feature type="transmembrane region" description="Helical" evidence="2">
    <location>
        <begin position="80"/>
        <end position="97"/>
    </location>
</feature>
<dbReference type="EMBL" id="FONG01000002">
    <property type="protein sequence ID" value="SFE24006.1"/>
    <property type="molecule type" value="Genomic_DNA"/>
</dbReference>
<evidence type="ECO:0000313" key="3">
    <source>
        <dbReference type="EMBL" id="SFE24006.1"/>
    </source>
</evidence>
<dbReference type="Proteomes" id="UP000199323">
    <property type="component" value="Unassembled WGS sequence"/>
</dbReference>
<feature type="region of interest" description="Disordered" evidence="1">
    <location>
        <begin position="184"/>
        <end position="203"/>
    </location>
</feature>
<gene>
    <name evidence="3" type="ORF">SAMN05216251_102223</name>
</gene>
<feature type="transmembrane region" description="Helical" evidence="2">
    <location>
        <begin position="20"/>
        <end position="38"/>
    </location>
</feature>
<feature type="compositionally biased region" description="Low complexity" evidence="1">
    <location>
        <begin position="184"/>
        <end position="197"/>
    </location>
</feature>
<keyword evidence="4" id="KW-1185">Reference proteome</keyword>
<dbReference type="RefSeq" id="WP_093711931.1">
    <property type="nucleotide sequence ID" value="NZ_FONG01000002.1"/>
</dbReference>
<evidence type="ECO:0000256" key="2">
    <source>
        <dbReference type="SAM" id="Phobius"/>
    </source>
</evidence>
<feature type="transmembrane region" description="Helical" evidence="2">
    <location>
        <begin position="50"/>
        <end position="68"/>
    </location>
</feature>
<keyword evidence="2" id="KW-0812">Transmembrane</keyword>
<reference evidence="3 4" key="1">
    <citation type="submission" date="2016-10" db="EMBL/GenBank/DDBJ databases">
        <authorList>
            <person name="de Groot N.N."/>
        </authorList>
    </citation>
    <scope>NUCLEOTIDE SEQUENCE [LARGE SCALE GENOMIC DNA]</scope>
    <source>
        <strain evidence="3 4">CGMCC 4.3510</strain>
    </source>
</reference>
<protein>
    <recommendedName>
        <fullName evidence="5">DUF3159 domain-containing protein</fullName>
    </recommendedName>
</protein>
<dbReference type="AlphaFoldDB" id="A0A1I1YWR2"/>
<feature type="transmembrane region" description="Helical" evidence="2">
    <location>
        <begin position="149"/>
        <end position="170"/>
    </location>
</feature>
<keyword evidence="2" id="KW-1133">Transmembrane helix</keyword>
<sequence length="203" mass="21410">MNYLRGFVPWIAFAVVSSFGWQWGALAGLVLGLRLIVLARKSGAAADSLILERSTVLFFVVLTAVAFARTNSGLQDYTGTLSTGWLAVTAWATLAVKRPFTLGIARRQVPAEMWHNPVFLRVNVVITTAWALAFTVTSGVLAAVSAAGLGHAVSIPVQIAGFAVPAVFTARYPARVRARATAAATTAATTTTTSDTTADVEEI</sequence>
<evidence type="ECO:0008006" key="5">
    <source>
        <dbReference type="Google" id="ProtNLM"/>
    </source>
</evidence>
<feature type="transmembrane region" description="Helical" evidence="2">
    <location>
        <begin position="118"/>
        <end position="143"/>
    </location>
</feature>
<proteinExistence type="predicted"/>
<name>A0A1I1YWR2_9ACTN</name>